<keyword evidence="4" id="KW-0496">Mitochondrion</keyword>
<dbReference type="PANTHER" id="PTHR11504:SF0">
    <property type="entry name" value="CYTOCHROME C OXIDASE SUBUNIT"/>
    <property type="match status" value="1"/>
</dbReference>
<gene>
    <name evidence="7" type="ORF">Ahy_A01g003272</name>
</gene>
<dbReference type="SUPFAM" id="SSF81411">
    <property type="entry name" value="Mitochondrial cytochrome c oxidase subunit VIa"/>
    <property type="match status" value="1"/>
</dbReference>
<comment type="similarity">
    <text evidence="6">Belongs to the cytochrome c oxidase subunit 6A family.</text>
</comment>
<keyword evidence="3" id="KW-0809">Transit peptide</keyword>
<evidence type="ECO:0000256" key="4">
    <source>
        <dbReference type="ARBA" id="ARBA00023128"/>
    </source>
</evidence>
<evidence type="ECO:0000256" key="2">
    <source>
        <dbReference type="ARBA" id="ARBA00022792"/>
    </source>
</evidence>
<name>A0A445ESX8_ARAHY</name>
<dbReference type="Gene3D" id="4.10.95.10">
    <property type="entry name" value="Cytochrome c oxidase, subunit VIa"/>
    <property type="match status" value="1"/>
</dbReference>
<dbReference type="InterPro" id="IPR036418">
    <property type="entry name" value="Cyt_c_oxidase_su6a_sf"/>
</dbReference>
<protein>
    <recommendedName>
        <fullName evidence="9">Cytochrome c oxidase subunit 6a</fullName>
    </recommendedName>
</protein>
<dbReference type="FunFam" id="4.10.95.10:FF:000002">
    <property type="entry name" value="Cytochrome c oxidase subunit Via"/>
    <property type="match status" value="1"/>
</dbReference>
<evidence type="ECO:0000256" key="3">
    <source>
        <dbReference type="ARBA" id="ARBA00022946"/>
    </source>
</evidence>
<dbReference type="GO" id="GO:0005743">
    <property type="term" value="C:mitochondrial inner membrane"/>
    <property type="evidence" value="ECO:0007669"/>
    <property type="project" value="UniProtKB-SubCell"/>
</dbReference>
<comment type="subcellular location">
    <subcellularLocation>
        <location evidence="1">Mitochondrion inner membrane</location>
    </subcellularLocation>
</comment>
<dbReference type="GO" id="GO:0030234">
    <property type="term" value="F:enzyme regulator activity"/>
    <property type="evidence" value="ECO:0007669"/>
    <property type="project" value="TreeGrafter"/>
</dbReference>
<keyword evidence="8" id="KW-1185">Reference proteome</keyword>
<dbReference type="STRING" id="3818.A0A445ESX8"/>
<dbReference type="AlphaFoldDB" id="A0A445ESX8"/>
<organism evidence="7 8">
    <name type="scientific">Arachis hypogaea</name>
    <name type="common">Peanut</name>
    <dbReference type="NCBI Taxonomy" id="3818"/>
    <lineage>
        <taxon>Eukaryota</taxon>
        <taxon>Viridiplantae</taxon>
        <taxon>Streptophyta</taxon>
        <taxon>Embryophyta</taxon>
        <taxon>Tracheophyta</taxon>
        <taxon>Spermatophyta</taxon>
        <taxon>Magnoliopsida</taxon>
        <taxon>eudicotyledons</taxon>
        <taxon>Gunneridae</taxon>
        <taxon>Pentapetalae</taxon>
        <taxon>rosids</taxon>
        <taxon>fabids</taxon>
        <taxon>Fabales</taxon>
        <taxon>Fabaceae</taxon>
        <taxon>Papilionoideae</taxon>
        <taxon>50 kb inversion clade</taxon>
        <taxon>dalbergioids sensu lato</taxon>
        <taxon>Dalbergieae</taxon>
        <taxon>Pterocarpus clade</taxon>
        <taxon>Arachis</taxon>
    </lineage>
</organism>
<comment type="caution">
    <text evidence="7">The sequence shown here is derived from an EMBL/GenBank/DDBJ whole genome shotgun (WGS) entry which is preliminary data.</text>
</comment>
<evidence type="ECO:0000313" key="8">
    <source>
        <dbReference type="Proteomes" id="UP000289738"/>
    </source>
</evidence>
<evidence type="ECO:0008006" key="9">
    <source>
        <dbReference type="Google" id="ProtNLM"/>
    </source>
</evidence>
<sequence>MATALVRSGLLRTALRGGARNPAAPNRNFASSAHHDDAYETAKWEKITYLGIATCTVLAIYNLSKGHPHHDEPPAYPYMHIRNKEFPWEDNIVLRLMVPVYFVKVLLSKHQTGPCTF</sequence>
<dbReference type="PANTHER" id="PTHR11504">
    <property type="entry name" value="CYTOCHROME C OXIDASE POLYPEPTIDE VIA"/>
    <property type="match status" value="1"/>
</dbReference>
<proteinExistence type="inferred from homology"/>
<dbReference type="GO" id="GO:0006123">
    <property type="term" value="P:mitochondrial electron transport, cytochrome c to oxygen"/>
    <property type="evidence" value="ECO:0007669"/>
    <property type="project" value="TreeGrafter"/>
</dbReference>
<dbReference type="Pfam" id="PF02046">
    <property type="entry name" value="COX6A"/>
    <property type="match status" value="1"/>
</dbReference>
<reference evidence="7 8" key="1">
    <citation type="submission" date="2019-01" db="EMBL/GenBank/DDBJ databases">
        <title>Sequencing of cultivated peanut Arachis hypogaea provides insights into genome evolution and oil improvement.</title>
        <authorList>
            <person name="Chen X."/>
        </authorList>
    </citation>
    <scope>NUCLEOTIDE SEQUENCE [LARGE SCALE GENOMIC DNA]</scope>
    <source>
        <strain evidence="8">cv. Fuhuasheng</strain>
        <tissue evidence="7">Leaves</tissue>
    </source>
</reference>
<dbReference type="InterPro" id="IPR001349">
    <property type="entry name" value="Cyt_c_oxidase_su6a"/>
</dbReference>
<keyword evidence="2" id="KW-0999">Mitochondrion inner membrane</keyword>
<dbReference type="Proteomes" id="UP000289738">
    <property type="component" value="Chromosome A01"/>
</dbReference>
<accession>A0A445ESX8</accession>
<evidence type="ECO:0000256" key="6">
    <source>
        <dbReference type="RuleBase" id="RU004396"/>
    </source>
</evidence>
<dbReference type="EMBL" id="SDMP01000001">
    <property type="protein sequence ID" value="RYR78456.1"/>
    <property type="molecule type" value="Genomic_DNA"/>
</dbReference>
<evidence type="ECO:0000313" key="7">
    <source>
        <dbReference type="EMBL" id="RYR78456.1"/>
    </source>
</evidence>
<evidence type="ECO:0000256" key="1">
    <source>
        <dbReference type="ARBA" id="ARBA00004273"/>
    </source>
</evidence>
<evidence type="ECO:0000256" key="5">
    <source>
        <dbReference type="ARBA" id="ARBA00023136"/>
    </source>
</evidence>
<keyword evidence="5" id="KW-0472">Membrane</keyword>